<comment type="cofactor">
    <cofactor evidence="1">
        <name>Zn(2+)</name>
        <dbReference type="ChEBI" id="CHEBI:29105"/>
    </cofactor>
</comment>
<dbReference type="Gene3D" id="3.40.630.10">
    <property type="entry name" value="Zn peptidases"/>
    <property type="match status" value="1"/>
</dbReference>
<dbReference type="PANTHER" id="PTHR11705">
    <property type="entry name" value="PROTEASE FAMILY M14 CARBOXYPEPTIDASE A,B"/>
    <property type="match status" value="1"/>
</dbReference>
<proteinExistence type="inferred from homology"/>
<dbReference type="PROSITE" id="PS52035">
    <property type="entry name" value="PEPTIDASE_M14"/>
    <property type="match status" value="1"/>
</dbReference>
<dbReference type="PANTHER" id="PTHR11705:SF143">
    <property type="entry name" value="SLL0236 PROTEIN"/>
    <property type="match status" value="1"/>
</dbReference>
<dbReference type="Proteomes" id="UP000176865">
    <property type="component" value="Unassembled WGS sequence"/>
</dbReference>
<comment type="caution">
    <text evidence="7">Lacks conserved residue(s) required for the propagation of feature annotation.</text>
</comment>
<dbReference type="SUPFAM" id="SSF53187">
    <property type="entry name" value="Zn-dependent exopeptidases"/>
    <property type="match status" value="1"/>
</dbReference>
<keyword evidence="3" id="KW-0645">Protease</keyword>
<evidence type="ECO:0000256" key="3">
    <source>
        <dbReference type="ARBA" id="ARBA00022670"/>
    </source>
</evidence>
<evidence type="ECO:0000256" key="7">
    <source>
        <dbReference type="PROSITE-ProRule" id="PRU01379"/>
    </source>
</evidence>
<name>A0A1F5EN16_9BACT</name>
<comment type="similarity">
    <text evidence="2 7">Belongs to the peptidase M14 family.</text>
</comment>
<keyword evidence="4" id="KW-0378">Hydrolase</keyword>
<protein>
    <recommendedName>
        <fullName evidence="8">Peptidase M14 domain-containing protein</fullName>
    </recommendedName>
</protein>
<dbReference type="GO" id="GO:0005615">
    <property type="term" value="C:extracellular space"/>
    <property type="evidence" value="ECO:0007669"/>
    <property type="project" value="TreeGrafter"/>
</dbReference>
<gene>
    <name evidence="9" type="ORF">A2996_00900</name>
</gene>
<dbReference type="GO" id="GO:0006508">
    <property type="term" value="P:proteolysis"/>
    <property type="evidence" value="ECO:0007669"/>
    <property type="project" value="UniProtKB-KW"/>
</dbReference>
<evidence type="ECO:0000313" key="9">
    <source>
        <dbReference type="EMBL" id="OGD68765.1"/>
    </source>
</evidence>
<comment type="caution">
    <text evidence="9">The sequence shown here is derived from an EMBL/GenBank/DDBJ whole genome shotgun (WGS) entry which is preliminary data.</text>
</comment>
<dbReference type="GO" id="GO:0004181">
    <property type="term" value="F:metallocarboxypeptidase activity"/>
    <property type="evidence" value="ECO:0007669"/>
    <property type="project" value="InterPro"/>
</dbReference>
<evidence type="ECO:0000256" key="6">
    <source>
        <dbReference type="ARBA" id="ARBA00023049"/>
    </source>
</evidence>
<evidence type="ECO:0000256" key="1">
    <source>
        <dbReference type="ARBA" id="ARBA00001947"/>
    </source>
</evidence>
<dbReference type="SMART" id="SM00631">
    <property type="entry name" value="Zn_pept"/>
    <property type="match status" value="1"/>
</dbReference>
<dbReference type="GO" id="GO:0008270">
    <property type="term" value="F:zinc ion binding"/>
    <property type="evidence" value="ECO:0007669"/>
    <property type="project" value="InterPro"/>
</dbReference>
<evidence type="ECO:0000313" key="10">
    <source>
        <dbReference type="Proteomes" id="UP000176865"/>
    </source>
</evidence>
<evidence type="ECO:0000256" key="5">
    <source>
        <dbReference type="ARBA" id="ARBA00022833"/>
    </source>
</evidence>
<dbReference type="STRING" id="1797579.A2996_00900"/>
<evidence type="ECO:0000256" key="4">
    <source>
        <dbReference type="ARBA" id="ARBA00022801"/>
    </source>
</evidence>
<keyword evidence="5" id="KW-0862">Zinc</keyword>
<organism evidence="9 10">
    <name type="scientific">Candidatus Campbellbacteria bacterium RIFCSPLOWO2_01_FULL_34_15</name>
    <dbReference type="NCBI Taxonomy" id="1797579"/>
    <lineage>
        <taxon>Bacteria</taxon>
        <taxon>Candidatus Campbelliibacteriota</taxon>
    </lineage>
</organism>
<evidence type="ECO:0000256" key="2">
    <source>
        <dbReference type="ARBA" id="ARBA00005988"/>
    </source>
</evidence>
<reference evidence="9 10" key="1">
    <citation type="journal article" date="2016" name="Nat. Commun.">
        <title>Thousands of microbial genomes shed light on interconnected biogeochemical processes in an aquifer system.</title>
        <authorList>
            <person name="Anantharaman K."/>
            <person name="Brown C.T."/>
            <person name="Hug L.A."/>
            <person name="Sharon I."/>
            <person name="Castelle C.J."/>
            <person name="Probst A.J."/>
            <person name="Thomas B.C."/>
            <person name="Singh A."/>
            <person name="Wilkins M.J."/>
            <person name="Karaoz U."/>
            <person name="Brodie E.L."/>
            <person name="Williams K.H."/>
            <person name="Hubbard S.S."/>
            <person name="Banfield J.F."/>
        </authorList>
    </citation>
    <scope>NUCLEOTIDE SEQUENCE [LARGE SCALE GENOMIC DNA]</scope>
</reference>
<dbReference type="CDD" id="cd00596">
    <property type="entry name" value="Peptidase_M14_like"/>
    <property type="match status" value="1"/>
</dbReference>
<dbReference type="InterPro" id="IPR000834">
    <property type="entry name" value="Peptidase_M14"/>
</dbReference>
<evidence type="ECO:0000259" key="8">
    <source>
        <dbReference type="PROSITE" id="PS52035"/>
    </source>
</evidence>
<sequence length="304" mass="33459">MKNLIIILVVIILLGVGAYFMFPNLFSTVISIDNKNENNDNIATSTDDDTSTSTDQNEVESILGKSYGGRDIPVYQFGNGDTKILFVGGVHGGYAWNTSLLAQEMISYLKESPEIIPKNVTVTIVPILNPDGLDKIMKQPSLSSLSSNPPQLANTIEGRFNGNNVDLNRNFDCDWKANATWQNRTVSGGDEVFSEPESQAIKNYIERENPTAVVVWYSAAGGVFSSSCHNGILDETRKLTNTYGKASGYPTYDEFVSYEVTGDMVNWLAKEGIPAISVLLTNHNDIEWTKNKAGIEAILNYYAE</sequence>
<keyword evidence="6" id="KW-0482">Metalloprotease</keyword>
<dbReference type="Pfam" id="PF00246">
    <property type="entry name" value="Peptidase_M14"/>
    <property type="match status" value="1"/>
</dbReference>
<accession>A0A1F5EN16</accession>
<feature type="domain" description="Peptidase M14" evidence="8">
    <location>
        <begin position="35"/>
        <end position="302"/>
    </location>
</feature>
<dbReference type="AlphaFoldDB" id="A0A1F5EN16"/>
<dbReference type="EMBL" id="MFAB01000016">
    <property type="protein sequence ID" value="OGD68765.1"/>
    <property type="molecule type" value="Genomic_DNA"/>
</dbReference>